<evidence type="ECO:0000256" key="2">
    <source>
        <dbReference type="SAM" id="Phobius"/>
    </source>
</evidence>
<dbReference type="EMBL" id="CBFW010000119">
    <property type="protein sequence ID" value="CDC72680.1"/>
    <property type="molecule type" value="Genomic_DNA"/>
</dbReference>
<proteinExistence type="predicted"/>
<keyword evidence="2" id="KW-0812">Transmembrane</keyword>
<evidence type="ECO:0000256" key="1">
    <source>
        <dbReference type="SAM" id="MobiDB-lite"/>
    </source>
</evidence>
<feature type="transmembrane region" description="Helical" evidence="2">
    <location>
        <begin position="214"/>
        <end position="243"/>
    </location>
</feature>
<protein>
    <submittedName>
        <fullName evidence="3">Uncharacterized protein</fullName>
    </submittedName>
</protein>
<dbReference type="Proteomes" id="UP000017938">
    <property type="component" value="Unassembled WGS sequence"/>
</dbReference>
<organism evidence="3 4">
    <name type="scientific">Candidatus Colimorpha enterica</name>
    <dbReference type="NCBI Taxonomy" id="3083063"/>
    <lineage>
        <taxon>Bacteria</taxon>
        <taxon>Pseudomonadati</taxon>
        <taxon>Bacteroidota</taxon>
        <taxon>Bacteroidia</taxon>
        <taxon>Bacteroidales</taxon>
        <taxon>Candidatus Colimorpha</taxon>
    </lineage>
</organism>
<sequence>MDKQTFYAQLAGKLTELGVGEEYINRHLTQFDGYFSDKSDEEVSEEIAKLGSIDRVAARIKRITDKMISDESQTESPADAVSAPEESPEESTIKPEAPQPPREPAARQPQKPPAQPRKAPPVQDQNSRQAPPDDGGTGENGNSGSPVPQPVNSRINKPEVKHVDDFQPVGYTAPDPETLKRNTQKFRIIFAATLPLTLAVLLAIAFLFGAAFFAIAVLIIAAVGLLVAMTAAGTLASVFGLIFGVAQMISSMPIGLYECGLSIIIGSSVLFCGILVYNFAVRLMPYAAKWLLVFAKFVVKKLKELYIYLKKECIGI</sequence>
<gene>
    <name evidence="3" type="ORF">BN580_01059</name>
</gene>
<reference evidence="3" key="1">
    <citation type="submission" date="2012-11" db="EMBL/GenBank/DDBJ databases">
        <title>Dependencies among metagenomic species, viruses, plasmids and units of genetic variation.</title>
        <authorList>
            <person name="Nielsen H.B."/>
            <person name="Almeida M."/>
            <person name="Juncker A.S."/>
            <person name="Rasmussen S."/>
            <person name="Li J."/>
            <person name="Sunagawa S."/>
            <person name="Plichta D."/>
            <person name="Gautier L."/>
            <person name="Le Chatelier E."/>
            <person name="Peletier E."/>
            <person name="Bonde I."/>
            <person name="Nielsen T."/>
            <person name="Manichanh C."/>
            <person name="Arumugam M."/>
            <person name="Batto J."/>
            <person name="Santos M.B.Q.D."/>
            <person name="Blom N."/>
            <person name="Borruel N."/>
            <person name="Burgdorf K.S."/>
            <person name="Boumezbeur F."/>
            <person name="Casellas F."/>
            <person name="Dore J."/>
            <person name="Guarner F."/>
            <person name="Hansen T."/>
            <person name="Hildebrand F."/>
            <person name="Kaas R.S."/>
            <person name="Kennedy S."/>
            <person name="Kristiansen K."/>
            <person name="Kultima J.R."/>
            <person name="Leonard P."/>
            <person name="Levenez F."/>
            <person name="Lund O."/>
            <person name="Moumen B."/>
            <person name="Le Paslier D."/>
            <person name="Pons N."/>
            <person name="Pedersen O."/>
            <person name="Prifti E."/>
            <person name="Qin J."/>
            <person name="Raes J."/>
            <person name="Tap J."/>
            <person name="Tims S."/>
            <person name="Ussery D.W."/>
            <person name="Yamada T."/>
            <person name="MetaHit consortium"/>
            <person name="Renault P."/>
            <person name="Sicheritz-Ponten T."/>
            <person name="Bork P."/>
            <person name="Wang J."/>
            <person name="Brunak S."/>
            <person name="Ehrlich S.D."/>
        </authorList>
    </citation>
    <scope>NUCLEOTIDE SEQUENCE [LARGE SCALE GENOMIC DNA]</scope>
</reference>
<feature type="transmembrane region" description="Helical" evidence="2">
    <location>
        <begin position="255"/>
        <end position="277"/>
    </location>
</feature>
<evidence type="ECO:0000313" key="4">
    <source>
        <dbReference type="Proteomes" id="UP000017938"/>
    </source>
</evidence>
<feature type="compositionally biased region" description="Polar residues" evidence="1">
    <location>
        <begin position="142"/>
        <end position="154"/>
    </location>
</feature>
<feature type="region of interest" description="Disordered" evidence="1">
    <location>
        <begin position="65"/>
        <end position="154"/>
    </location>
</feature>
<feature type="compositionally biased region" description="Pro residues" evidence="1">
    <location>
        <begin position="110"/>
        <end position="119"/>
    </location>
</feature>
<feature type="transmembrane region" description="Helical" evidence="2">
    <location>
        <begin position="188"/>
        <end position="208"/>
    </location>
</feature>
<keyword evidence="2" id="KW-0472">Membrane</keyword>
<evidence type="ECO:0000313" key="3">
    <source>
        <dbReference type="EMBL" id="CDC72680.1"/>
    </source>
</evidence>
<keyword evidence="2" id="KW-1133">Transmembrane helix</keyword>
<comment type="caution">
    <text evidence="3">The sequence shown here is derived from an EMBL/GenBank/DDBJ whole genome shotgun (WGS) entry which is preliminary data.</text>
</comment>
<feature type="compositionally biased region" description="Low complexity" evidence="1">
    <location>
        <begin position="75"/>
        <end position="85"/>
    </location>
</feature>
<accession>R6TKA3</accession>
<dbReference type="AlphaFoldDB" id="R6TKA3"/>
<name>R6TKA3_9BACT</name>
<dbReference type="STRING" id="1263015.BN580_01059"/>